<gene>
    <name evidence="2" type="ORF">FF011L_09680</name>
</gene>
<dbReference type="AlphaFoldDB" id="A0A517MBJ8"/>
<keyword evidence="1" id="KW-1133">Transmembrane helix</keyword>
<accession>A0A517MBJ8</accession>
<evidence type="ECO:0000313" key="2">
    <source>
        <dbReference type="EMBL" id="QDS92231.1"/>
    </source>
</evidence>
<evidence type="ECO:0000256" key="1">
    <source>
        <dbReference type="SAM" id="Phobius"/>
    </source>
</evidence>
<organism evidence="2 3">
    <name type="scientific">Roseimaritima multifibrata</name>
    <dbReference type="NCBI Taxonomy" id="1930274"/>
    <lineage>
        <taxon>Bacteria</taxon>
        <taxon>Pseudomonadati</taxon>
        <taxon>Planctomycetota</taxon>
        <taxon>Planctomycetia</taxon>
        <taxon>Pirellulales</taxon>
        <taxon>Pirellulaceae</taxon>
        <taxon>Roseimaritima</taxon>
    </lineage>
</organism>
<sequence length="150" mass="16497">MIGNHSEGVIVTAVYRHCGIVGLRWFGRVYFPLLLGCLVTLGIAVVWATPFLPSPQRVVTQVASGALLLVGVFLVCRMWAAFQRELSNLDGLLHHSIDDIAGEDGSICFLGFKVIPCTQGLAFSRSALVRTAVNSLRMHRRPRILLLGRR</sequence>
<evidence type="ECO:0000313" key="3">
    <source>
        <dbReference type="Proteomes" id="UP000320672"/>
    </source>
</evidence>
<feature type="transmembrane region" description="Helical" evidence="1">
    <location>
        <begin position="58"/>
        <end position="80"/>
    </location>
</feature>
<proteinExistence type="predicted"/>
<dbReference type="KEGG" id="rml:FF011L_09680"/>
<name>A0A517MBJ8_9BACT</name>
<protein>
    <submittedName>
        <fullName evidence="2">Uncharacterized protein</fullName>
    </submittedName>
</protein>
<keyword evidence="1" id="KW-0812">Transmembrane</keyword>
<dbReference type="Proteomes" id="UP000320672">
    <property type="component" value="Chromosome"/>
</dbReference>
<keyword evidence="1" id="KW-0472">Membrane</keyword>
<keyword evidence="3" id="KW-1185">Reference proteome</keyword>
<dbReference type="EMBL" id="CP036262">
    <property type="protein sequence ID" value="QDS92231.1"/>
    <property type="molecule type" value="Genomic_DNA"/>
</dbReference>
<reference evidence="2 3" key="1">
    <citation type="submission" date="2019-02" db="EMBL/GenBank/DDBJ databases">
        <title>Deep-cultivation of Planctomycetes and their phenomic and genomic characterization uncovers novel biology.</title>
        <authorList>
            <person name="Wiegand S."/>
            <person name="Jogler M."/>
            <person name="Boedeker C."/>
            <person name="Pinto D."/>
            <person name="Vollmers J."/>
            <person name="Rivas-Marin E."/>
            <person name="Kohn T."/>
            <person name="Peeters S.H."/>
            <person name="Heuer A."/>
            <person name="Rast P."/>
            <person name="Oberbeckmann S."/>
            <person name="Bunk B."/>
            <person name="Jeske O."/>
            <person name="Meyerdierks A."/>
            <person name="Storesund J.E."/>
            <person name="Kallscheuer N."/>
            <person name="Luecker S."/>
            <person name="Lage O.M."/>
            <person name="Pohl T."/>
            <person name="Merkel B.J."/>
            <person name="Hornburger P."/>
            <person name="Mueller R.-W."/>
            <person name="Bruemmer F."/>
            <person name="Labrenz M."/>
            <person name="Spormann A.M."/>
            <person name="Op den Camp H."/>
            <person name="Overmann J."/>
            <person name="Amann R."/>
            <person name="Jetten M.S.M."/>
            <person name="Mascher T."/>
            <person name="Medema M.H."/>
            <person name="Devos D.P."/>
            <person name="Kaster A.-K."/>
            <person name="Ovreas L."/>
            <person name="Rohde M."/>
            <person name="Galperin M.Y."/>
            <person name="Jogler C."/>
        </authorList>
    </citation>
    <scope>NUCLEOTIDE SEQUENCE [LARGE SCALE GENOMIC DNA]</scope>
    <source>
        <strain evidence="2 3">FF011L</strain>
    </source>
</reference>
<feature type="transmembrane region" description="Helical" evidence="1">
    <location>
        <begin position="29"/>
        <end position="52"/>
    </location>
</feature>